<name>B4J3W6_DROGR</name>
<dbReference type="InterPro" id="IPR018499">
    <property type="entry name" value="Tetraspanin/Peripherin"/>
</dbReference>
<comment type="subcellular location">
    <subcellularLocation>
        <location evidence="1 7">Membrane</location>
        <topology evidence="1 7">Multi-pass membrane protein</topology>
    </subcellularLocation>
</comment>
<keyword evidence="9" id="KW-1185">Reference proteome</keyword>
<gene>
    <name evidence="8" type="primary">Dgri\GH21497</name>
    <name evidence="8" type="ORF">Dgri_GH21497</name>
</gene>
<feature type="disulfide bond" evidence="6">
    <location>
        <begin position="142"/>
        <end position="184"/>
    </location>
</feature>
<evidence type="ECO:0000256" key="5">
    <source>
        <dbReference type="ARBA" id="ARBA00023136"/>
    </source>
</evidence>
<keyword evidence="4 7" id="KW-1133">Transmembrane helix</keyword>
<dbReference type="OrthoDB" id="71600at2759"/>
<feature type="disulfide bond" evidence="6">
    <location>
        <begin position="143"/>
        <end position="163"/>
    </location>
</feature>
<dbReference type="eggNOG" id="KOG3882">
    <property type="taxonomic scope" value="Eukaryota"/>
</dbReference>
<dbReference type="InParanoid" id="B4J3W6"/>
<keyword evidence="6" id="KW-1015">Disulfide bond</keyword>
<dbReference type="Gene3D" id="1.10.1450.10">
    <property type="entry name" value="Tetraspanin"/>
    <property type="match status" value="1"/>
</dbReference>
<keyword evidence="3 7" id="KW-0812">Transmembrane</keyword>
<evidence type="ECO:0000313" key="8">
    <source>
        <dbReference type="EMBL" id="EDW01549.1"/>
    </source>
</evidence>
<evidence type="ECO:0000256" key="1">
    <source>
        <dbReference type="ARBA" id="ARBA00004141"/>
    </source>
</evidence>
<dbReference type="PANTHER" id="PTHR19282:SF521">
    <property type="entry name" value="IP01817P-RELATED"/>
    <property type="match status" value="1"/>
</dbReference>
<evidence type="ECO:0000256" key="4">
    <source>
        <dbReference type="ARBA" id="ARBA00022989"/>
    </source>
</evidence>
<comment type="similarity">
    <text evidence="2 7">Belongs to the tetraspanin (TM4SF) family.</text>
</comment>
<feature type="transmembrane region" description="Helical" evidence="7">
    <location>
        <begin position="51"/>
        <end position="76"/>
    </location>
</feature>
<dbReference type="KEGG" id="dgr:6561316"/>
<sequence length="235" mass="25636">MGCMSGILNILLYIINIVFLIVGILLIVLGSIMLSNFSRLSDVEQLASADTIPICVTVLGGLIFIVSFFGCCGVWLQNACLTATYGTLMFLLFVLQLVLTCWIAVNENDFLNDMRKLVDTVWQENTAATGYPMGALELTFNCCGNEGYANYFDVGNGVVPGTCCGYTNRDQTCPSSIYESRQGCNQKFYSFWDDNNAIVLWSGLGICIYEFIVFILAGALANCMRKSSSGGATYG</sequence>
<feature type="transmembrane region" description="Helical" evidence="7">
    <location>
        <begin position="88"/>
        <end position="105"/>
    </location>
</feature>
<feature type="transmembrane region" description="Helical" evidence="7">
    <location>
        <begin position="198"/>
        <end position="221"/>
    </location>
</feature>
<dbReference type="OMA" id="VFVNRSA"/>
<proteinExistence type="inferred from homology"/>
<evidence type="ECO:0000256" key="7">
    <source>
        <dbReference type="RuleBase" id="RU361218"/>
    </source>
</evidence>
<feature type="transmembrane region" description="Helical" evidence="7">
    <location>
        <begin position="7"/>
        <end position="31"/>
    </location>
</feature>
<reference evidence="8 9" key="1">
    <citation type="journal article" date="2007" name="Nature">
        <title>Evolution of genes and genomes on the Drosophila phylogeny.</title>
        <authorList>
            <consortium name="Drosophila 12 Genomes Consortium"/>
            <person name="Clark A.G."/>
            <person name="Eisen M.B."/>
            <person name="Smith D.R."/>
            <person name="Bergman C.M."/>
            <person name="Oliver B."/>
            <person name="Markow T.A."/>
            <person name="Kaufman T.C."/>
            <person name="Kellis M."/>
            <person name="Gelbart W."/>
            <person name="Iyer V.N."/>
            <person name="Pollard D.A."/>
            <person name="Sackton T.B."/>
            <person name="Larracuente A.M."/>
            <person name="Singh N.D."/>
            <person name="Abad J.P."/>
            <person name="Abt D.N."/>
            <person name="Adryan B."/>
            <person name="Aguade M."/>
            <person name="Akashi H."/>
            <person name="Anderson W.W."/>
            <person name="Aquadro C.F."/>
            <person name="Ardell D.H."/>
            <person name="Arguello R."/>
            <person name="Artieri C.G."/>
            <person name="Barbash D.A."/>
            <person name="Barker D."/>
            <person name="Barsanti P."/>
            <person name="Batterham P."/>
            <person name="Batzoglou S."/>
            <person name="Begun D."/>
            <person name="Bhutkar A."/>
            <person name="Blanco E."/>
            <person name="Bosak S.A."/>
            <person name="Bradley R.K."/>
            <person name="Brand A.D."/>
            <person name="Brent M.R."/>
            <person name="Brooks A.N."/>
            <person name="Brown R.H."/>
            <person name="Butlin R.K."/>
            <person name="Caggese C."/>
            <person name="Calvi B.R."/>
            <person name="Bernardo de Carvalho A."/>
            <person name="Caspi A."/>
            <person name="Castrezana S."/>
            <person name="Celniker S.E."/>
            <person name="Chang J.L."/>
            <person name="Chapple C."/>
            <person name="Chatterji S."/>
            <person name="Chinwalla A."/>
            <person name="Civetta A."/>
            <person name="Clifton S.W."/>
            <person name="Comeron J.M."/>
            <person name="Costello J.C."/>
            <person name="Coyne J.A."/>
            <person name="Daub J."/>
            <person name="David R.G."/>
            <person name="Delcher A.L."/>
            <person name="Delehaunty K."/>
            <person name="Do C.B."/>
            <person name="Ebling H."/>
            <person name="Edwards K."/>
            <person name="Eickbush T."/>
            <person name="Evans J.D."/>
            <person name="Filipski A."/>
            <person name="Findeiss S."/>
            <person name="Freyhult E."/>
            <person name="Fulton L."/>
            <person name="Fulton R."/>
            <person name="Garcia A.C."/>
            <person name="Gardiner A."/>
            <person name="Garfield D.A."/>
            <person name="Garvin B.E."/>
            <person name="Gibson G."/>
            <person name="Gilbert D."/>
            <person name="Gnerre S."/>
            <person name="Godfrey J."/>
            <person name="Good R."/>
            <person name="Gotea V."/>
            <person name="Gravely B."/>
            <person name="Greenberg A.J."/>
            <person name="Griffiths-Jones S."/>
            <person name="Gross S."/>
            <person name="Guigo R."/>
            <person name="Gustafson E.A."/>
            <person name="Haerty W."/>
            <person name="Hahn M.W."/>
            <person name="Halligan D.L."/>
            <person name="Halpern A.L."/>
            <person name="Halter G.M."/>
            <person name="Han M.V."/>
            <person name="Heger A."/>
            <person name="Hillier L."/>
            <person name="Hinrichs A.S."/>
            <person name="Holmes I."/>
            <person name="Hoskins R.A."/>
            <person name="Hubisz M.J."/>
            <person name="Hultmark D."/>
            <person name="Huntley M.A."/>
            <person name="Jaffe D.B."/>
            <person name="Jagadeeshan S."/>
            <person name="Jeck W.R."/>
            <person name="Johnson J."/>
            <person name="Jones C.D."/>
            <person name="Jordan W.C."/>
            <person name="Karpen G.H."/>
            <person name="Kataoka E."/>
            <person name="Keightley P.D."/>
            <person name="Kheradpour P."/>
            <person name="Kirkness E.F."/>
            <person name="Koerich L.B."/>
            <person name="Kristiansen K."/>
            <person name="Kudrna D."/>
            <person name="Kulathinal R.J."/>
            <person name="Kumar S."/>
            <person name="Kwok R."/>
            <person name="Lander E."/>
            <person name="Langley C.H."/>
            <person name="Lapoint R."/>
            <person name="Lazzaro B.P."/>
            <person name="Lee S.J."/>
            <person name="Levesque L."/>
            <person name="Li R."/>
            <person name="Lin C.F."/>
            <person name="Lin M.F."/>
            <person name="Lindblad-Toh K."/>
            <person name="Llopart A."/>
            <person name="Long M."/>
            <person name="Low L."/>
            <person name="Lozovsky E."/>
            <person name="Lu J."/>
            <person name="Luo M."/>
            <person name="Machado C.A."/>
            <person name="Makalowski W."/>
            <person name="Marzo M."/>
            <person name="Matsuda M."/>
            <person name="Matzkin L."/>
            <person name="McAllister B."/>
            <person name="McBride C.S."/>
            <person name="McKernan B."/>
            <person name="McKernan K."/>
            <person name="Mendez-Lago M."/>
            <person name="Minx P."/>
            <person name="Mollenhauer M.U."/>
            <person name="Montooth K."/>
            <person name="Mount S.M."/>
            <person name="Mu X."/>
            <person name="Myers E."/>
            <person name="Negre B."/>
            <person name="Newfeld S."/>
            <person name="Nielsen R."/>
            <person name="Noor M.A."/>
            <person name="O'Grady P."/>
            <person name="Pachter L."/>
            <person name="Papaceit M."/>
            <person name="Parisi M.J."/>
            <person name="Parisi M."/>
            <person name="Parts L."/>
            <person name="Pedersen J.S."/>
            <person name="Pesole G."/>
            <person name="Phillippy A.M."/>
            <person name="Ponting C.P."/>
            <person name="Pop M."/>
            <person name="Porcelli D."/>
            <person name="Powell J.R."/>
            <person name="Prohaska S."/>
            <person name="Pruitt K."/>
            <person name="Puig M."/>
            <person name="Quesneville H."/>
            <person name="Ram K.R."/>
            <person name="Rand D."/>
            <person name="Rasmussen M.D."/>
            <person name="Reed L.K."/>
            <person name="Reenan R."/>
            <person name="Reily A."/>
            <person name="Remington K.A."/>
            <person name="Rieger T.T."/>
            <person name="Ritchie M.G."/>
            <person name="Robin C."/>
            <person name="Rogers Y.H."/>
            <person name="Rohde C."/>
            <person name="Rozas J."/>
            <person name="Rubenfield M.J."/>
            <person name="Ruiz A."/>
            <person name="Russo S."/>
            <person name="Salzberg S.L."/>
            <person name="Sanchez-Gracia A."/>
            <person name="Saranga D.J."/>
            <person name="Sato H."/>
            <person name="Schaeffer S.W."/>
            <person name="Schatz M.C."/>
            <person name="Schlenke T."/>
            <person name="Schwartz R."/>
            <person name="Segarra C."/>
            <person name="Singh R.S."/>
            <person name="Sirot L."/>
            <person name="Sirota M."/>
            <person name="Sisneros N.B."/>
            <person name="Smith C.D."/>
            <person name="Smith T.F."/>
            <person name="Spieth J."/>
            <person name="Stage D.E."/>
            <person name="Stark A."/>
            <person name="Stephan W."/>
            <person name="Strausberg R.L."/>
            <person name="Strempel S."/>
            <person name="Sturgill D."/>
            <person name="Sutton G."/>
            <person name="Sutton G.G."/>
            <person name="Tao W."/>
            <person name="Teichmann S."/>
            <person name="Tobari Y.N."/>
            <person name="Tomimura Y."/>
            <person name="Tsolas J.M."/>
            <person name="Valente V.L."/>
            <person name="Venter E."/>
            <person name="Venter J.C."/>
            <person name="Vicario S."/>
            <person name="Vieira F.G."/>
            <person name="Vilella A.J."/>
            <person name="Villasante A."/>
            <person name="Walenz B."/>
            <person name="Wang J."/>
            <person name="Wasserman M."/>
            <person name="Watts T."/>
            <person name="Wilson D."/>
            <person name="Wilson R.K."/>
            <person name="Wing R.A."/>
            <person name="Wolfner M.F."/>
            <person name="Wong A."/>
            <person name="Wong G.K."/>
            <person name="Wu C.I."/>
            <person name="Wu G."/>
            <person name="Yamamoto D."/>
            <person name="Yang H.P."/>
            <person name="Yang S.P."/>
            <person name="Yorke J.A."/>
            <person name="Yoshida K."/>
            <person name="Zdobnov E."/>
            <person name="Zhang P."/>
            <person name="Zhang Y."/>
            <person name="Zimin A.V."/>
            <person name="Baldwin J."/>
            <person name="Abdouelleil A."/>
            <person name="Abdulkadir J."/>
            <person name="Abebe A."/>
            <person name="Abera B."/>
            <person name="Abreu J."/>
            <person name="Acer S.C."/>
            <person name="Aftuck L."/>
            <person name="Alexander A."/>
            <person name="An P."/>
            <person name="Anderson E."/>
            <person name="Anderson S."/>
            <person name="Arachi H."/>
            <person name="Azer M."/>
            <person name="Bachantsang P."/>
            <person name="Barry A."/>
            <person name="Bayul T."/>
            <person name="Berlin A."/>
            <person name="Bessette D."/>
            <person name="Bloom T."/>
            <person name="Blye J."/>
            <person name="Boguslavskiy L."/>
            <person name="Bonnet C."/>
            <person name="Boukhgalter B."/>
            <person name="Bourzgui I."/>
            <person name="Brown A."/>
            <person name="Cahill P."/>
            <person name="Channer S."/>
            <person name="Cheshatsang Y."/>
            <person name="Chuda L."/>
            <person name="Citroen M."/>
            <person name="Collymore A."/>
            <person name="Cooke P."/>
            <person name="Costello M."/>
            <person name="D'Aco K."/>
            <person name="Daza R."/>
            <person name="De Haan G."/>
            <person name="DeGray S."/>
            <person name="DeMaso C."/>
            <person name="Dhargay N."/>
            <person name="Dooley K."/>
            <person name="Dooley E."/>
            <person name="Doricent M."/>
            <person name="Dorje P."/>
            <person name="Dorjee K."/>
            <person name="Dupes A."/>
            <person name="Elong R."/>
            <person name="Falk J."/>
            <person name="Farina A."/>
            <person name="Faro S."/>
            <person name="Ferguson D."/>
            <person name="Fisher S."/>
            <person name="Foley C.D."/>
            <person name="Franke A."/>
            <person name="Friedrich D."/>
            <person name="Gadbois L."/>
            <person name="Gearin G."/>
            <person name="Gearin C.R."/>
            <person name="Giannoukos G."/>
            <person name="Goode T."/>
            <person name="Graham J."/>
            <person name="Grandbois E."/>
            <person name="Grewal S."/>
            <person name="Gyaltsen K."/>
            <person name="Hafez N."/>
            <person name="Hagos B."/>
            <person name="Hall J."/>
            <person name="Henson C."/>
            <person name="Hollinger A."/>
            <person name="Honan T."/>
            <person name="Huard M.D."/>
            <person name="Hughes L."/>
            <person name="Hurhula B."/>
            <person name="Husby M.E."/>
            <person name="Kamat A."/>
            <person name="Kanga B."/>
            <person name="Kashin S."/>
            <person name="Khazanovich D."/>
            <person name="Kisner P."/>
            <person name="Lance K."/>
            <person name="Lara M."/>
            <person name="Lee W."/>
            <person name="Lennon N."/>
            <person name="Letendre F."/>
            <person name="LeVine R."/>
            <person name="Lipovsky A."/>
            <person name="Liu X."/>
            <person name="Liu J."/>
            <person name="Liu S."/>
            <person name="Lokyitsang T."/>
            <person name="Lokyitsang Y."/>
            <person name="Lubonja R."/>
            <person name="Lui A."/>
            <person name="MacDonald P."/>
            <person name="Magnisalis V."/>
            <person name="Maru K."/>
            <person name="Matthews C."/>
            <person name="McCusker W."/>
            <person name="McDonough S."/>
            <person name="Mehta T."/>
            <person name="Meldrim J."/>
            <person name="Meneus L."/>
            <person name="Mihai O."/>
            <person name="Mihalev A."/>
            <person name="Mihova T."/>
            <person name="Mittelman R."/>
            <person name="Mlenga V."/>
            <person name="Montmayeur A."/>
            <person name="Mulrain L."/>
            <person name="Navidi A."/>
            <person name="Naylor J."/>
            <person name="Negash T."/>
            <person name="Nguyen T."/>
            <person name="Nguyen N."/>
            <person name="Nicol R."/>
            <person name="Norbu C."/>
            <person name="Norbu N."/>
            <person name="Novod N."/>
            <person name="O'Neill B."/>
            <person name="Osman S."/>
            <person name="Markiewicz E."/>
            <person name="Oyono O.L."/>
            <person name="Patti C."/>
            <person name="Phunkhang P."/>
            <person name="Pierre F."/>
            <person name="Priest M."/>
            <person name="Raghuraman S."/>
            <person name="Rege F."/>
            <person name="Reyes R."/>
            <person name="Rise C."/>
            <person name="Rogov P."/>
            <person name="Ross K."/>
            <person name="Ryan E."/>
            <person name="Settipalli S."/>
            <person name="Shea T."/>
            <person name="Sherpa N."/>
            <person name="Shi L."/>
            <person name="Shih D."/>
            <person name="Sparrow T."/>
            <person name="Spaulding J."/>
            <person name="Stalker J."/>
            <person name="Stange-Thomann N."/>
            <person name="Stavropoulos S."/>
            <person name="Stone C."/>
            <person name="Strader C."/>
            <person name="Tesfaye S."/>
            <person name="Thomson T."/>
            <person name="Thoulutsang Y."/>
            <person name="Thoulutsang D."/>
            <person name="Topham K."/>
            <person name="Topping I."/>
            <person name="Tsamla T."/>
            <person name="Vassiliev H."/>
            <person name="Vo A."/>
            <person name="Wangchuk T."/>
            <person name="Wangdi T."/>
            <person name="Weiand M."/>
            <person name="Wilkinson J."/>
            <person name="Wilson A."/>
            <person name="Yadav S."/>
            <person name="Young G."/>
            <person name="Yu Q."/>
            <person name="Zembek L."/>
            <person name="Zhong D."/>
            <person name="Zimmer A."/>
            <person name="Zwirko Z."/>
            <person name="Jaffe D.B."/>
            <person name="Alvarez P."/>
            <person name="Brockman W."/>
            <person name="Butler J."/>
            <person name="Chin C."/>
            <person name="Gnerre S."/>
            <person name="Grabherr M."/>
            <person name="Kleber M."/>
            <person name="Mauceli E."/>
            <person name="MacCallum I."/>
        </authorList>
    </citation>
    <scope>NUCLEOTIDE SEQUENCE [LARGE SCALE GENOMIC DNA]</scope>
    <source>
        <strain evidence="9">Tucson 15287-2541.00</strain>
    </source>
</reference>
<dbReference type="EMBL" id="CH916367">
    <property type="protein sequence ID" value="EDW01549.1"/>
    <property type="molecule type" value="Genomic_DNA"/>
</dbReference>
<dbReference type="InterPro" id="IPR008952">
    <property type="entry name" value="Tetraspanin_EC2_sf"/>
</dbReference>
<dbReference type="SMR" id="B4J3W6"/>
<dbReference type="PhylomeDB" id="B4J3W6"/>
<dbReference type="GO" id="GO:0005886">
    <property type="term" value="C:plasma membrane"/>
    <property type="evidence" value="ECO:0007669"/>
    <property type="project" value="TreeGrafter"/>
</dbReference>
<accession>B4J3W6</accession>
<keyword evidence="5 7" id="KW-0472">Membrane</keyword>
<dbReference type="Pfam" id="PF00335">
    <property type="entry name" value="Tetraspanin"/>
    <property type="match status" value="1"/>
</dbReference>
<evidence type="ECO:0000256" key="2">
    <source>
        <dbReference type="ARBA" id="ARBA00006840"/>
    </source>
</evidence>
<evidence type="ECO:0000256" key="6">
    <source>
        <dbReference type="PIRSR" id="PIRSR002419-1"/>
    </source>
</evidence>
<dbReference type="SUPFAM" id="SSF48652">
    <property type="entry name" value="Tetraspanin"/>
    <property type="match status" value="1"/>
</dbReference>
<organism evidence="9">
    <name type="scientific">Drosophila grimshawi</name>
    <name type="common">Hawaiian fruit fly</name>
    <name type="synonym">Idiomyia grimshawi</name>
    <dbReference type="NCBI Taxonomy" id="7222"/>
    <lineage>
        <taxon>Eukaryota</taxon>
        <taxon>Metazoa</taxon>
        <taxon>Ecdysozoa</taxon>
        <taxon>Arthropoda</taxon>
        <taxon>Hexapoda</taxon>
        <taxon>Insecta</taxon>
        <taxon>Pterygota</taxon>
        <taxon>Neoptera</taxon>
        <taxon>Endopterygota</taxon>
        <taxon>Diptera</taxon>
        <taxon>Brachycera</taxon>
        <taxon>Muscomorpha</taxon>
        <taxon>Ephydroidea</taxon>
        <taxon>Drosophilidae</taxon>
        <taxon>Drosophila</taxon>
        <taxon>Hawaiian Drosophila</taxon>
    </lineage>
</organism>
<protein>
    <recommendedName>
        <fullName evidence="7">Tetraspanin</fullName>
    </recommendedName>
</protein>
<dbReference type="PRINTS" id="PR00259">
    <property type="entry name" value="TMFOUR"/>
</dbReference>
<dbReference type="InterPro" id="IPR000301">
    <property type="entry name" value="Tetraspanin_animals"/>
</dbReference>
<dbReference type="Proteomes" id="UP000001070">
    <property type="component" value="Unassembled WGS sequence"/>
</dbReference>
<dbReference type="AlphaFoldDB" id="B4J3W6"/>
<evidence type="ECO:0000313" key="9">
    <source>
        <dbReference type="Proteomes" id="UP000001070"/>
    </source>
</evidence>
<dbReference type="PIRSF" id="PIRSF002419">
    <property type="entry name" value="Tetraspanin"/>
    <property type="match status" value="1"/>
</dbReference>
<dbReference type="PANTHER" id="PTHR19282">
    <property type="entry name" value="TETRASPANIN"/>
    <property type="match status" value="1"/>
</dbReference>
<dbReference type="FunCoup" id="B4J3W6">
    <property type="interactions" value="12"/>
</dbReference>
<dbReference type="HOGENOM" id="CLU_055524_6_3_1"/>
<evidence type="ECO:0000256" key="3">
    <source>
        <dbReference type="ARBA" id="ARBA00022692"/>
    </source>
</evidence>
<dbReference type="CDD" id="cd03127">
    <property type="entry name" value="tetraspanin_LEL"/>
    <property type="match status" value="1"/>
</dbReference>